<evidence type="ECO:0008006" key="3">
    <source>
        <dbReference type="Google" id="ProtNLM"/>
    </source>
</evidence>
<evidence type="ECO:0000313" key="1">
    <source>
        <dbReference type="EMBL" id="MBE1523868.1"/>
    </source>
</evidence>
<gene>
    <name evidence="1" type="ORF">H4W27_000986</name>
</gene>
<accession>A0ABR9JD56</accession>
<dbReference type="Proteomes" id="UP000643525">
    <property type="component" value="Unassembled WGS sequence"/>
</dbReference>
<protein>
    <recommendedName>
        <fullName evidence="3">Amidohydrolase 3 domain-containing protein</fullName>
    </recommendedName>
</protein>
<proteinExistence type="predicted"/>
<dbReference type="EMBL" id="JADBED010000001">
    <property type="protein sequence ID" value="MBE1523868.1"/>
    <property type="molecule type" value="Genomic_DNA"/>
</dbReference>
<keyword evidence="2" id="KW-1185">Reference proteome</keyword>
<name>A0ABR9JD56_9MICC</name>
<evidence type="ECO:0000313" key="2">
    <source>
        <dbReference type="Proteomes" id="UP000643525"/>
    </source>
</evidence>
<organism evidence="1 2">
    <name type="scientific">Nesterenkonia lutea</name>
    <dbReference type="NCBI Taxonomy" id="272919"/>
    <lineage>
        <taxon>Bacteria</taxon>
        <taxon>Bacillati</taxon>
        <taxon>Actinomycetota</taxon>
        <taxon>Actinomycetes</taxon>
        <taxon>Micrococcales</taxon>
        <taxon>Micrococcaceae</taxon>
        <taxon>Nesterenkonia</taxon>
    </lineage>
</organism>
<comment type="caution">
    <text evidence="1">The sequence shown here is derived from an EMBL/GenBank/DDBJ whole genome shotgun (WGS) entry which is preliminary data.</text>
</comment>
<dbReference type="SUPFAM" id="SSF51338">
    <property type="entry name" value="Composite domain of metallo-dependent hydrolases"/>
    <property type="match status" value="1"/>
</dbReference>
<dbReference type="RefSeq" id="WP_192594960.1">
    <property type="nucleotide sequence ID" value="NZ_BAAALJ010000014.1"/>
</dbReference>
<dbReference type="InterPro" id="IPR011059">
    <property type="entry name" value="Metal-dep_hydrolase_composite"/>
</dbReference>
<reference evidence="1 2" key="1">
    <citation type="submission" date="2020-10" db="EMBL/GenBank/DDBJ databases">
        <title>Sequencing the genomes of 1000 actinobacteria strains.</title>
        <authorList>
            <person name="Klenk H.-P."/>
        </authorList>
    </citation>
    <scope>NUCLEOTIDE SEQUENCE [LARGE SCALE GENOMIC DNA]</scope>
    <source>
        <strain evidence="1 2">DSM 15666</strain>
    </source>
</reference>
<sequence length="414" mass="42939">MNDTGAGHPARLLTNGTIHSPSEPYADAMVVEEGLIAWVGSSETAEKLNVGSMVVQNLDRALVAPAFVGWVDIGVEDASDLAVQTTQTLEAAAGRGFGAVRLNLELAPDRLAQASAESMLETVFSAAAAHAVRVYPVLTVSGLGSLESSQRLPAIEKALALLGPVDSILGRPVAIQLDLATVLDQLVEVRAGAALARRQLILRTVAPGRPASQGAAGEDLAPAELVAALVDSTSRLREQRRSPAGSLPTVLAGFDSAAREDWEALLNTGIQVLIRGAGHLATALSVGVPVSAVGEPGENPWSVVTRHVHHPQDPVSVRAGFNAQTRGAYRSLPEASGTPASSAQLDAGSRATYGVWDVDSLAVQTPDSRTAAWSTDVRARTPLLPYLDGETLPTLVSTVIDGREVHPPAGAALP</sequence>
<dbReference type="Gene3D" id="2.30.40.10">
    <property type="entry name" value="Urease, subunit C, domain 1"/>
    <property type="match status" value="1"/>
</dbReference>